<gene>
    <name evidence="2" type="ORF">OSTQU699_LOCUS10748</name>
</gene>
<keyword evidence="1" id="KW-1133">Transmembrane helix</keyword>
<feature type="transmembrane region" description="Helical" evidence="1">
    <location>
        <begin position="44"/>
        <end position="64"/>
    </location>
</feature>
<dbReference type="Proteomes" id="UP000708148">
    <property type="component" value="Unassembled WGS sequence"/>
</dbReference>
<keyword evidence="1" id="KW-0472">Membrane</keyword>
<reference evidence="2" key="1">
    <citation type="submission" date="2020-12" db="EMBL/GenBank/DDBJ databases">
        <authorList>
            <person name="Iha C."/>
        </authorList>
    </citation>
    <scope>NUCLEOTIDE SEQUENCE</scope>
</reference>
<dbReference type="OrthoDB" id="419768at2759"/>
<evidence type="ECO:0000313" key="3">
    <source>
        <dbReference type="Proteomes" id="UP000708148"/>
    </source>
</evidence>
<proteinExistence type="predicted"/>
<keyword evidence="1" id="KW-0812">Transmembrane</keyword>
<keyword evidence="3" id="KW-1185">Reference proteome</keyword>
<sequence length="290" mass="31160">MASSDAVVVQVGGAGAKAPGALETEVPAEDNPGMCHNPMATIPSAVIGVFSVVVLILGFVSLAAGDGPLYVAGAVALLGSTGIAGYLCATGGLRHQLARFKHQNDRLAKTSAALRGDVDNLEVTNQKIALHVDKLEDSVDELQGVSEKLKEDIEGFGDLRVEMEALAKEAGKDLDDTLESINGMYDRMQDLNAREEKALLKRVAQDLEFMDRDEKMSKEEFQRFLQRIPAQFKKRFEELDLTFASIAGADKGIDYKEMGRLIDRLIAENDEQVASRANKPGSPAAAAPSS</sequence>
<organism evidence="2 3">
    <name type="scientific">Ostreobium quekettii</name>
    <dbReference type="NCBI Taxonomy" id="121088"/>
    <lineage>
        <taxon>Eukaryota</taxon>
        <taxon>Viridiplantae</taxon>
        <taxon>Chlorophyta</taxon>
        <taxon>core chlorophytes</taxon>
        <taxon>Ulvophyceae</taxon>
        <taxon>TCBD clade</taxon>
        <taxon>Bryopsidales</taxon>
        <taxon>Ostreobineae</taxon>
        <taxon>Ostreobiaceae</taxon>
        <taxon>Ostreobium</taxon>
    </lineage>
</organism>
<comment type="caution">
    <text evidence="2">The sequence shown here is derived from an EMBL/GenBank/DDBJ whole genome shotgun (WGS) entry which is preliminary data.</text>
</comment>
<name>A0A8S1JGG9_9CHLO</name>
<dbReference type="Gene3D" id="1.10.287.950">
    <property type="entry name" value="Methyl-accepting chemotaxis protein"/>
    <property type="match status" value="1"/>
</dbReference>
<feature type="transmembrane region" description="Helical" evidence="1">
    <location>
        <begin position="70"/>
        <end position="93"/>
    </location>
</feature>
<protein>
    <submittedName>
        <fullName evidence="2">Uncharacterized protein</fullName>
    </submittedName>
</protein>
<evidence type="ECO:0000313" key="2">
    <source>
        <dbReference type="EMBL" id="CAD7705393.1"/>
    </source>
</evidence>
<dbReference type="EMBL" id="CAJHUC010003115">
    <property type="protein sequence ID" value="CAD7705393.1"/>
    <property type="molecule type" value="Genomic_DNA"/>
</dbReference>
<accession>A0A8S1JGG9</accession>
<evidence type="ECO:0000256" key="1">
    <source>
        <dbReference type="SAM" id="Phobius"/>
    </source>
</evidence>
<dbReference type="AlphaFoldDB" id="A0A8S1JGG9"/>